<feature type="signal peptide" evidence="2">
    <location>
        <begin position="1"/>
        <end position="23"/>
    </location>
</feature>
<evidence type="ECO:0000313" key="4">
    <source>
        <dbReference type="Proteomes" id="UP000297951"/>
    </source>
</evidence>
<protein>
    <recommendedName>
        <fullName evidence="5">DUF4439 domain-containing protein</fullName>
    </recommendedName>
</protein>
<feature type="chain" id="PRO_5038398857" description="DUF4439 domain-containing protein" evidence="2">
    <location>
        <begin position="24"/>
        <end position="162"/>
    </location>
</feature>
<dbReference type="AlphaFoldDB" id="A0A4Y9F6B9"/>
<gene>
    <name evidence="3" type="ORF">E4U03_03690</name>
</gene>
<comment type="caution">
    <text evidence="3">The sequence shown here is derived from an EMBL/GenBank/DDBJ whole genome shotgun (WGS) entry which is preliminary data.</text>
</comment>
<evidence type="ECO:0000313" key="3">
    <source>
        <dbReference type="EMBL" id="TFU23238.1"/>
    </source>
</evidence>
<sequence length="162" mass="16441">MTRAVLVATTSLALIAGTLPVTHATPSPPTSSTSISATETNAQGTPANLPYKSLADIRAEALSKGLDADATELAIELQKVVNAYHNLPSHLKEAPLDSPDVQTALLAGASPSLARGAIASGIDFGKASACAKAVVSTLVKRGTPIGQFWTLVETIGGVVELA</sequence>
<feature type="region of interest" description="Disordered" evidence="1">
    <location>
        <begin position="20"/>
        <end position="44"/>
    </location>
</feature>
<keyword evidence="2" id="KW-0732">Signal</keyword>
<accession>A0A4Y9F6B9</accession>
<proteinExistence type="predicted"/>
<reference evidence="3 4" key="1">
    <citation type="submission" date="2019-03" db="EMBL/GenBank/DDBJ databases">
        <title>Diversity of the mouse oral microbiome.</title>
        <authorList>
            <person name="Joseph S."/>
            <person name="Aduse-Opoku J."/>
            <person name="Curtis M."/>
            <person name="Wade W."/>
            <person name="Hashim A."/>
        </authorList>
    </citation>
    <scope>NUCLEOTIDE SEQUENCE [LARGE SCALE GENOMIC DNA]</scope>
    <source>
        <strain evidence="4">irhom_31</strain>
    </source>
</reference>
<evidence type="ECO:0008006" key="5">
    <source>
        <dbReference type="Google" id="ProtNLM"/>
    </source>
</evidence>
<feature type="compositionally biased region" description="Low complexity" evidence="1">
    <location>
        <begin position="30"/>
        <end position="42"/>
    </location>
</feature>
<organism evidence="3 4">
    <name type="scientific">Rothia nasimurium</name>
    <dbReference type="NCBI Taxonomy" id="85336"/>
    <lineage>
        <taxon>Bacteria</taxon>
        <taxon>Bacillati</taxon>
        <taxon>Actinomycetota</taxon>
        <taxon>Actinomycetes</taxon>
        <taxon>Micrococcales</taxon>
        <taxon>Micrococcaceae</taxon>
        <taxon>Rothia</taxon>
    </lineage>
</organism>
<evidence type="ECO:0000256" key="2">
    <source>
        <dbReference type="SAM" id="SignalP"/>
    </source>
</evidence>
<dbReference type="EMBL" id="SPQC01000009">
    <property type="protein sequence ID" value="TFU23238.1"/>
    <property type="molecule type" value="Genomic_DNA"/>
</dbReference>
<evidence type="ECO:0000256" key="1">
    <source>
        <dbReference type="SAM" id="MobiDB-lite"/>
    </source>
</evidence>
<dbReference type="Proteomes" id="UP000297951">
    <property type="component" value="Unassembled WGS sequence"/>
</dbReference>
<name>A0A4Y9F6B9_9MICC</name>